<keyword evidence="1" id="KW-1133">Transmembrane helix</keyword>
<sequence length="67" mass="6952">MADSTRRSARPVLWLLLLLCAVCNAVTSMMGGIATAVSVAAGLAALACGIALVADHRRARSTERNAR</sequence>
<gene>
    <name evidence="2" type="ORF">EAO74_13630</name>
</gene>
<keyword evidence="1" id="KW-0812">Transmembrane</keyword>
<reference evidence="2" key="1">
    <citation type="submission" date="2018-10" db="EMBL/GenBank/DDBJ databases">
        <authorList>
            <person name="Hariharan J."/>
            <person name="Choudoir M.J."/>
            <person name="Diebold P."/>
            <person name="Panke-Buisse K."/>
            <person name="Campbell A.N."/>
            <person name="Buckley D.H."/>
        </authorList>
    </citation>
    <scope>NUCLEOTIDE SEQUENCE</scope>
    <source>
        <strain evidence="2">Gb1</strain>
    </source>
</reference>
<evidence type="ECO:0000256" key="1">
    <source>
        <dbReference type="SAM" id="Phobius"/>
    </source>
</evidence>
<dbReference type="EMBL" id="RDBM01000035">
    <property type="protein sequence ID" value="TXS27100.1"/>
    <property type="molecule type" value="Genomic_DNA"/>
</dbReference>
<keyword evidence="1" id="KW-0472">Membrane</keyword>
<comment type="caution">
    <text evidence="2">The sequence shown here is derived from an EMBL/GenBank/DDBJ whole genome shotgun (WGS) entry which is preliminary data.</text>
</comment>
<name>A0A652KTT2_9ACTN</name>
<dbReference type="RefSeq" id="WP_124274404.1">
    <property type="nucleotide sequence ID" value="NZ_RDBM01000035.1"/>
</dbReference>
<protein>
    <submittedName>
        <fullName evidence="2">Uncharacterized protein</fullName>
    </submittedName>
</protein>
<evidence type="ECO:0000313" key="2">
    <source>
        <dbReference type="EMBL" id="TXS27100.1"/>
    </source>
</evidence>
<organism evidence="2">
    <name type="scientific">Streptomyces sp. gb1(2016)</name>
    <dbReference type="NCBI Taxonomy" id="1828321"/>
    <lineage>
        <taxon>Bacteria</taxon>
        <taxon>Bacillati</taxon>
        <taxon>Actinomycetota</taxon>
        <taxon>Actinomycetes</taxon>
        <taxon>Kitasatosporales</taxon>
        <taxon>Streptomycetaceae</taxon>
        <taxon>Streptomyces</taxon>
    </lineage>
</organism>
<proteinExistence type="predicted"/>
<feature type="transmembrane region" description="Helical" evidence="1">
    <location>
        <begin position="35"/>
        <end position="54"/>
    </location>
</feature>
<dbReference type="AlphaFoldDB" id="A0A652KTT2"/>
<accession>A0A652KTT2</accession>